<dbReference type="Proteomes" id="UP000005095">
    <property type="component" value="Chromosome"/>
</dbReference>
<dbReference type="RefSeq" id="WP_004037451.1">
    <property type="nucleotide sequence ID" value="NZ_CM001555.1"/>
</dbReference>
<sequence>MGHQRVLNGLASNAVLAVRFVELFLDREIVLAFDRMRGKRHIGACDMAGTVSEEEANNAVSRAEAFLDAIEGLLR</sequence>
<name>J1KZY1_9EURY</name>
<dbReference type="Gene3D" id="1.20.120.330">
    <property type="entry name" value="Nucleotidyltransferases domain 2"/>
    <property type="match status" value="1"/>
</dbReference>
<dbReference type="HOGENOM" id="CLU_2662362_0_0_2"/>
<proteinExistence type="predicted"/>
<organism evidence="1 2">
    <name type="scientific">Methanofollis liminatans DSM 4140</name>
    <dbReference type="NCBI Taxonomy" id="28892"/>
    <lineage>
        <taxon>Archaea</taxon>
        <taxon>Methanobacteriati</taxon>
        <taxon>Methanobacteriota</taxon>
        <taxon>Stenosarchaea group</taxon>
        <taxon>Methanomicrobia</taxon>
        <taxon>Methanomicrobiales</taxon>
        <taxon>Methanomicrobiaceae</taxon>
        <taxon>Methanofollis</taxon>
    </lineage>
</organism>
<dbReference type="OrthoDB" id="111897at2157"/>
<dbReference type="AlphaFoldDB" id="J1KZY1"/>
<protein>
    <submittedName>
        <fullName evidence="1">Uncharacterized protein</fullName>
    </submittedName>
</protein>
<evidence type="ECO:0000313" key="2">
    <source>
        <dbReference type="Proteomes" id="UP000005095"/>
    </source>
</evidence>
<evidence type="ECO:0000313" key="1">
    <source>
        <dbReference type="EMBL" id="EJG06302.1"/>
    </source>
</evidence>
<keyword evidence="2" id="KW-1185">Reference proteome</keyword>
<dbReference type="EMBL" id="CM001555">
    <property type="protein sequence ID" value="EJG06302.1"/>
    <property type="molecule type" value="Genomic_DNA"/>
</dbReference>
<reference evidence="1 2" key="1">
    <citation type="submission" date="2011-08" db="EMBL/GenBank/DDBJ databases">
        <title>The complete genome of Methanofollis liminatans DSM 4140.</title>
        <authorList>
            <consortium name="US DOE Joint Genome Institute (JGI-PGF)"/>
            <person name="Lucas S."/>
            <person name="Han J."/>
            <person name="Lapidus A."/>
            <person name="Bruce D."/>
            <person name="Goodwin L."/>
            <person name="Pitluck S."/>
            <person name="Peters L."/>
            <person name="Kyrpides N."/>
            <person name="Mavromatis K."/>
            <person name="Ivanova N."/>
            <person name="Mikhailova N."/>
            <person name="Lu M."/>
            <person name="Detter J.C."/>
            <person name="Tapia R."/>
            <person name="Han C."/>
            <person name="Land M."/>
            <person name="Hauser L."/>
            <person name="Markowitz V."/>
            <person name="Cheng J.-F."/>
            <person name="Hugenholtz P."/>
            <person name="Woyke T."/>
            <person name="Wu D."/>
            <person name="Spring S."/>
            <person name="Schuler E."/>
            <person name="Brambilla E."/>
            <person name="Klenk H.-P."/>
            <person name="Eisen J.A."/>
        </authorList>
    </citation>
    <scope>NUCLEOTIDE SEQUENCE [LARGE SCALE GENOMIC DNA]</scope>
    <source>
        <strain evidence="1 2">DSM 4140</strain>
    </source>
</reference>
<gene>
    <name evidence="1" type="ORF">Metli_0331</name>
</gene>
<accession>J1KZY1</accession>